<dbReference type="EMBL" id="KZ819302">
    <property type="protein sequence ID" value="PWN95753.1"/>
    <property type="molecule type" value="Genomic_DNA"/>
</dbReference>
<dbReference type="RefSeq" id="XP_025596032.1">
    <property type="nucleotide sequence ID" value="XM_025739051.1"/>
</dbReference>
<reference evidence="9 10" key="1">
    <citation type="journal article" date="2018" name="Mol. Biol. Evol.">
        <title>Broad Genomic Sampling Reveals a Smut Pathogenic Ancestry of the Fungal Clade Ustilaginomycotina.</title>
        <authorList>
            <person name="Kijpornyongpan T."/>
            <person name="Mondo S.J."/>
            <person name="Barry K."/>
            <person name="Sandor L."/>
            <person name="Lee J."/>
            <person name="Lipzen A."/>
            <person name="Pangilinan J."/>
            <person name="LaButti K."/>
            <person name="Hainaut M."/>
            <person name="Henrissat B."/>
            <person name="Grigoriev I.V."/>
            <person name="Spatafora J.W."/>
            <person name="Aime M.C."/>
        </authorList>
    </citation>
    <scope>NUCLEOTIDE SEQUENCE [LARGE SCALE GENOMIC DNA]</scope>
    <source>
        <strain evidence="9 10">MCA 4186</strain>
    </source>
</reference>
<dbReference type="InterPro" id="IPR038765">
    <property type="entry name" value="Papain-like_cys_pep_sf"/>
</dbReference>
<feature type="domain" description="USP" evidence="8">
    <location>
        <begin position="22"/>
        <end position="335"/>
    </location>
</feature>
<dbReference type="SUPFAM" id="SSF54001">
    <property type="entry name" value="Cysteine proteinases"/>
    <property type="match status" value="1"/>
</dbReference>
<dbReference type="Pfam" id="PF00443">
    <property type="entry name" value="UCH"/>
    <property type="match status" value="1"/>
</dbReference>
<evidence type="ECO:0000256" key="5">
    <source>
        <dbReference type="ARBA" id="ARBA00022786"/>
    </source>
</evidence>
<evidence type="ECO:0000256" key="7">
    <source>
        <dbReference type="ARBA" id="ARBA00022807"/>
    </source>
</evidence>
<keyword evidence="4" id="KW-0645">Protease</keyword>
<keyword evidence="6" id="KW-0378">Hydrolase</keyword>
<dbReference type="GeneID" id="37266597"/>
<dbReference type="InterPro" id="IPR028889">
    <property type="entry name" value="USP"/>
</dbReference>
<evidence type="ECO:0000313" key="9">
    <source>
        <dbReference type="EMBL" id="PWN95753.1"/>
    </source>
</evidence>
<proteinExistence type="inferred from homology"/>
<dbReference type="PANTHER" id="PTHR24006">
    <property type="entry name" value="UBIQUITIN CARBOXYL-TERMINAL HYDROLASE"/>
    <property type="match status" value="1"/>
</dbReference>
<comment type="catalytic activity">
    <reaction evidence="1">
        <text>Thiol-dependent hydrolysis of ester, thioester, amide, peptide and isopeptide bonds formed by the C-terminal Gly of ubiquitin (a 76-residue protein attached to proteins as an intracellular targeting signal).</text>
        <dbReference type="EC" id="3.4.19.12"/>
    </reaction>
</comment>
<dbReference type="OrthoDB" id="420187at2759"/>
<evidence type="ECO:0000256" key="2">
    <source>
        <dbReference type="ARBA" id="ARBA00009085"/>
    </source>
</evidence>
<dbReference type="STRING" id="58919.A0A316Z6I1"/>
<dbReference type="AlphaFoldDB" id="A0A316Z6I1"/>
<dbReference type="Proteomes" id="UP000245946">
    <property type="component" value="Unassembled WGS sequence"/>
</dbReference>
<evidence type="ECO:0000259" key="8">
    <source>
        <dbReference type="PROSITE" id="PS50235"/>
    </source>
</evidence>
<keyword evidence="5" id="KW-0833">Ubl conjugation pathway</keyword>
<dbReference type="PROSITE" id="PS00972">
    <property type="entry name" value="USP_1"/>
    <property type="match status" value="1"/>
</dbReference>
<accession>A0A316Z6I1</accession>
<dbReference type="PANTHER" id="PTHR24006:SF758">
    <property type="entry name" value="UBIQUITIN CARBOXYL-TERMINAL HYDROLASE 36"/>
    <property type="match status" value="1"/>
</dbReference>
<dbReference type="GO" id="GO:0006508">
    <property type="term" value="P:proteolysis"/>
    <property type="evidence" value="ECO:0007669"/>
    <property type="project" value="UniProtKB-KW"/>
</dbReference>
<evidence type="ECO:0000256" key="6">
    <source>
        <dbReference type="ARBA" id="ARBA00022801"/>
    </source>
</evidence>
<evidence type="ECO:0000313" key="10">
    <source>
        <dbReference type="Proteomes" id="UP000245946"/>
    </source>
</evidence>
<comment type="similarity">
    <text evidence="2">Belongs to the peptidase C19 family.</text>
</comment>
<dbReference type="InterPro" id="IPR050164">
    <property type="entry name" value="Peptidase_C19"/>
</dbReference>
<dbReference type="GO" id="GO:0005829">
    <property type="term" value="C:cytosol"/>
    <property type="evidence" value="ECO:0007669"/>
    <property type="project" value="TreeGrafter"/>
</dbReference>
<dbReference type="GO" id="GO:0005634">
    <property type="term" value="C:nucleus"/>
    <property type="evidence" value="ECO:0007669"/>
    <property type="project" value="TreeGrafter"/>
</dbReference>
<evidence type="ECO:0000256" key="4">
    <source>
        <dbReference type="ARBA" id="ARBA00022670"/>
    </source>
</evidence>
<organism evidence="9 10">
    <name type="scientific">Tilletiopsis washingtonensis</name>
    <dbReference type="NCBI Taxonomy" id="58919"/>
    <lineage>
        <taxon>Eukaryota</taxon>
        <taxon>Fungi</taxon>
        <taxon>Dikarya</taxon>
        <taxon>Basidiomycota</taxon>
        <taxon>Ustilaginomycotina</taxon>
        <taxon>Exobasidiomycetes</taxon>
        <taxon>Entylomatales</taxon>
        <taxon>Entylomatales incertae sedis</taxon>
        <taxon>Tilletiopsis</taxon>
    </lineage>
</organism>
<sequence length="359" mass="39320">MSVTYAGKLSLHMPGRVRQRPAGLYNSGNTCYMNSVLQSLLHLPPLAYALLERSTRELIGEFGGTTSGGFNPTEAMRDLAERVLCGSNVVQPTVFQSKLKTYARTLRKGHQEDAHEFLVLLLEAMQQQCFARADSRIDANHALRRSTLVQRVFSGRLRSRVSCPACRHNSDTFDPCLDLSLDIRHAKSVNEALDVFTKAEELSGSGRDRYRCEGCRKRVNASKRFTIDTPPLVLTVHLKRFTLTGSKLTRAIKYPYTLQLGARHLSEGVDPVTYTLHAVIHHHGGGPNSGHYVANVKAGRGPGWLSANDSTVSQAHNGKTSGEDKSCYVLFYVMDAASSSRSGALLPPHAPCSAQAPSA</sequence>
<keyword evidence="7" id="KW-0788">Thiol protease</keyword>
<dbReference type="InterPro" id="IPR001394">
    <property type="entry name" value="Peptidase_C19_UCH"/>
</dbReference>
<gene>
    <name evidence="9" type="ORF">FA09DRAFT_124793</name>
</gene>
<dbReference type="PROSITE" id="PS50235">
    <property type="entry name" value="USP_3"/>
    <property type="match status" value="1"/>
</dbReference>
<dbReference type="Gene3D" id="3.90.70.10">
    <property type="entry name" value="Cysteine proteinases"/>
    <property type="match status" value="1"/>
</dbReference>
<dbReference type="PROSITE" id="PS00973">
    <property type="entry name" value="USP_2"/>
    <property type="match status" value="1"/>
</dbReference>
<evidence type="ECO:0000256" key="3">
    <source>
        <dbReference type="ARBA" id="ARBA00012759"/>
    </source>
</evidence>
<dbReference type="GO" id="GO:0016579">
    <property type="term" value="P:protein deubiquitination"/>
    <property type="evidence" value="ECO:0007669"/>
    <property type="project" value="InterPro"/>
</dbReference>
<dbReference type="GO" id="GO:0004843">
    <property type="term" value="F:cysteine-type deubiquitinase activity"/>
    <property type="evidence" value="ECO:0007669"/>
    <property type="project" value="UniProtKB-EC"/>
</dbReference>
<protein>
    <recommendedName>
        <fullName evidence="3">ubiquitinyl hydrolase 1</fullName>
        <ecNumber evidence="3">3.4.19.12</ecNumber>
    </recommendedName>
</protein>
<evidence type="ECO:0000256" key="1">
    <source>
        <dbReference type="ARBA" id="ARBA00000707"/>
    </source>
</evidence>
<keyword evidence="10" id="KW-1185">Reference proteome</keyword>
<name>A0A316Z6I1_9BASI</name>
<dbReference type="InterPro" id="IPR018200">
    <property type="entry name" value="USP_CS"/>
</dbReference>
<dbReference type="EC" id="3.4.19.12" evidence="3"/>